<proteinExistence type="predicted"/>
<organism evidence="1">
    <name type="scientific">Medicago truncatula</name>
    <name type="common">Barrel medic</name>
    <name type="synonym">Medicago tribuloides</name>
    <dbReference type="NCBI Taxonomy" id="3880"/>
    <lineage>
        <taxon>Eukaryota</taxon>
        <taxon>Viridiplantae</taxon>
        <taxon>Streptophyta</taxon>
        <taxon>Embryophyta</taxon>
        <taxon>Tracheophyta</taxon>
        <taxon>Spermatophyta</taxon>
        <taxon>Magnoliopsida</taxon>
        <taxon>eudicotyledons</taxon>
        <taxon>Gunneridae</taxon>
        <taxon>Pentapetalae</taxon>
        <taxon>rosids</taxon>
        <taxon>fabids</taxon>
        <taxon>Fabales</taxon>
        <taxon>Fabaceae</taxon>
        <taxon>Papilionoideae</taxon>
        <taxon>50 kb inversion clade</taxon>
        <taxon>NPAAA clade</taxon>
        <taxon>Hologalegina</taxon>
        <taxon>IRL clade</taxon>
        <taxon>Trifolieae</taxon>
        <taxon>Medicago</taxon>
    </lineage>
</organism>
<reference evidence="1" key="2">
    <citation type="submission" date="2007-03" db="EMBL/GenBank/DDBJ databases">
        <authorList>
            <consortium name="The International Medicago Genome Annotation Group"/>
        </authorList>
    </citation>
    <scope>NUCLEOTIDE SEQUENCE</scope>
</reference>
<dbReference type="AlphaFoldDB" id="A2Q659"/>
<accession>A2Q659</accession>
<name>A2Q659_MEDTR</name>
<reference evidence="1" key="1">
    <citation type="submission" date="2005-12" db="EMBL/GenBank/DDBJ databases">
        <authorList>
            <person name="Town C.D."/>
        </authorList>
    </citation>
    <scope>NUCLEOTIDE SEQUENCE</scope>
</reference>
<protein>
    <submittedName>
        <fullName evidence="1">Uncharacterized protein</fullName>
    </submittedName>
</protein>
<dbReference type="EMBL" id="AC173289">
    <property type="protein sequence ID" value="ABN09079.1"/>
    <property type="molecule type" value="Genomic_DNA"/>
</dbReference>
<sequence length="41" mass="4968">MNYLDPTNKLLIFIDWWVNYPSFFKGICKVNLMDVVRESTR</sequence>
<gene>
    <name evidence="1" type="ORF">MtrDRAFT_AC173289g7v1</name>
</gene>
<evidence type="ECO:0000313" key="1">
    <source>
        <dbReference type="EMBL" id="ABN09079.1"/>
    </source>
</evidence>